<dbReference type="SUPFAM" id="SSF51905">
    <property type="entry name" value="FAD/NAD(P)-binding domain"/>
    <property type="match status" value="1"/>
</dbReference>
<dbReference type="PRINTS" id="PR00368">
    <property type="entry name" value="FADPNR"/>
</dbReference>
<dbReference type="InterPro" id="IPR036188">
    <property type="entry name" value="FAD/NAD-bd_sf"/>
</dbReference>
<reference evidence="3 4" key="1">
    <citation type="journal article" date="2008" name="Nature">
        <title>The Trichoplax genome and the nature of placozoans.</title>
        <authorList>
            <person name="Srivastava M."/>
            <person name="Begovic E."/>
            <person name="Chapman J."/>
            <person name="Putnam N.H."/>
            <person name="Hellsten U."/>
            <person name="Kawashima T."/>
            <person name="Kuo A."/>
            <person name="Mitros T."/>
            <person name="Salamov A."/>
            <person name="Carpenter M.L."/>
            <person name="Signorovitch A.Y."/>
            <person name="Moreno M.A."/>
            <person name="Kamm K."/>
            <person name="Grimwood J."/>
            <person name="Schmutz J."/>
            <person name="Shapiro H."/>
            <person name="Grigoriev I.V."/>
            <person name="Buss L.W."/>
            <person name="Schierwater B."/>
            <person name="Dellaporta S.L."/>
            <person name="Rokhsar D.S."/>
        </authorList>
    </citation>
    <scope>NUCLEOTIDE SEQUENCE [LARGE SCALE GENOMIC DNA]</scope>
    <source>
        <strain evidence="3 4">Grell-BS-1999</strain>
    </source>
</reference>
<dbReference type="InterPro" id="IPR050982">
    <property type="entry name" value="Auxin_biosynth/cation_transpt"/>
</dbReference>
<dbReference type="Gene3D" id="3.50.50.60">
    <property type="entry name" value="FAD/NAD(P)-binding domain"/>
    <property type="match status" value="1"/>
</dbReference>
<dbReference type="PANTHER" id="PTHR43539">
    <property type="entry name" value="FLAVIN-BINDING MONOOXYGENASE-LIKE PROTEIN (AFU_ORTHOLOGUE AFUA_4G09220)"/>
    <property type="match status" value="1"/>
</dbReference>
<dbReference type="FunFam" id="3.50.50.60:FF:000880">
    <property type="entry name" value="FAD-dependent oxidoreductase domain-containing protein 2"/>
    <property type="match status" value="1"/>
</dbReference>
<dbReference type="AlphaFoldDB" id="B3S8E6"/>
<dbReference type="GeneID" id="6757725"/>
<dbReference type="eggNOG" id="KOG1399">
    <property type="taxonomic scope" value="Eukaryota"/>
</dbReference>
<keyword evidence="1" id="KW-0560">Oxidoreductase</keyword>
<organism evidence="3 4">
    <name type="scientific">Trichoplax adhaerens</name>
    <name type="common">Trichoplax reptans</name>
    <dbReference type="NCBI Taxonomy" id="10228"/>
    <lineage>
        <taxon>Eukaryota</taxon>
        <taxon>Metazoa</taxon>
        <taxon>Placozoa</taxon>
        <taxon>Uniplacotomia</taxon>
        <taxon>Trichoplacea</taxon>
        <taxon>Trichoplacidae</taxon>
        <taxon>Trichoplax</taxon>
    </lineage>
</organism>
<feature type="chain" id="PRO_5002797304" description="FAD/NAD(P)-binding domain-containing protein" evidence="2">
    <location>
        <begin position="25"/>
        <end position="591"/>
    </location>
</feature>
<dbReference type="PRINTS" id="PR00469">
    <property type="entry name" value="PNDRDTASEII"/>
</dbReference>
<gene>
    <name evidence="3" type="ORF">TRIADDRAFT_64282</name>
</gene>
<dbReference type="GO" id="GO:0004497">
    <property type="term" value="F:monooxygenase activity"/>
    <property type="evidence" value="ECO:0000318"/>
    <property type="project" value="GO_Central"/>
</dbReference>
<evidence type="ECO:0000256" key="2">
    <source>
        <dbReference type="SAM" id="SignalP"/>
    </source>
</evidence>
<protein>
    <recommendedName>
        <fullName evidence="5">FAD/NAD(P)-binding domain-containing protein</fullName>
    </recommendedName>
</protein>
<dbReference type="Pfam" id="PF13738">
    <property type="entry name" value="Pyr_redox_3"/>
    <property type="match status" value="1"/>
</dbReference>
<dbReference type="RefSeq" id="XP_002116512.1">
    <property type="nucleotide sequence ID" value="XM_002116476.1"/>
</dbReference>
<keyword evidence="2" id="KW-0732">Signal</keyword>
<name>B3S8E6_TRIAD</name>
<sequence>MKFEIFKFLPYLAVLLTFKTCVSSYESHQYCIIGAGPGGLQMAYFLDSTGRDYVVFERNSKAGEKNVEFNWRHDWNSLLSHDESLVMGRYSDEYFPHADDLVTYFNDYADKLKLRIKYNTEVSNISEIKEANSTQNVFEMNDSEGNLYRCNVTIVSTGISLANIPKGAIGIDNAVGYESMSMNLTTYEGKDVLILGQGNSALEIAKFISPVANKIHLVGRNGLRQSWSTHYVGDVRGINRDFLDGMQLRFMDSIAYIEAQNIVFKKTLKNKIGLKLRDPFSKRVIGKGQNNNILRNEYDHIIRCLGFQFDDSIFNGSTKPFRLKDDLSKYPFLRDSYESVNVPNMYFAGSLAHSRDYRKSSGGFIHGFRYSIRALHQMLEWKYHGNPWPSSRLSTDALLYKILKRINEASGIYQMFGAFADIIVIDENGSHYYLEDVPIHIIPKLEERTGVPIQKKMFVLTFEYGKKFTGERTDTLSPGRIHINWTEAHKCNFIHPKIYYYEEPVTALETSGALPPPTKLHHVVEDFLTHWDKIGSHIIPIKRFLANMLKEDFNNYYADSCFEMMMLHKSAPPGCYRGQFMSRHPVFYLGF</sequence>
<dbReference type="GO" id="GO:0005788">
    <property type="term" value="C:endoplasmic reticulum lumen"/>
    <property type="evidence" value="ECO:0000318"/>
    <property type="project" value="GO_Central"/>
</dbReference>
<dbReference type="CTD" id="6757725"/>
<dbReference type="EMBL" id="DS985256">
    <property type="protein sequence ID" value="EDV20868.1"/>
    <property type="molecule type" value="Genomic_DNA"/>
</dbReference>
<dbReference type="InParanoid" id="B3S8E6"/>
<evidence type="ECO:0000313" key="4">
    <source>
        <dbReference type="Proteomes" id="UP000009022"/>
    </source>
</evidence>
<evidence type="ECO:0008006" key="5">
    <source>
        <dbReference type="Google" id="ProtNLM"/>
    </source>
</evidence>
<dbReference type="FunCoup" id="B3S8E6">
    <property type="interactions" value="357"/>
</dbReference>
<keyword evidence="4" id="KW-1185">Reference proteome</keyword>
<accession>B3S8E6</accession>
<evidence type="ECO:0000313" key="3">
    <source>
        <dbReference type="EMBL" id="EDV20868.1"/>
    </source>
</evidence>
<dbReference type="PhylomeDB" id="B3S8E6"/>
<proteinExistence type="predicted"/>
<dbReference type="Proteomes" id="UP000009022">
    <property type="component" value="Unassembled WGS sequence"/>
</dbReference>
<dbReference type="GO" id="GO:0050660">
    <property type="term" value="F:flavin adenine dinucleotide binding"/>
    <property type="evidence" value="ECO:0000318"/>
    <property type="project" value="GO_Central"/>
</dbReference>
<dbReference type="HOGENOM" id="CLU_014290_1_0_1"/>
<dbReference type="OMA" id="MTHETIP"/>
<dbReference type="PANTHER" id="PTHR43539:SF23">
    <property type="entry name" value="FAD-DEPENDENT OXIDOREDUCTASE DOMAIN-CONTAINING PROTEIN 2"/>
    <property type="match status" value="1"/>
</dbReference>
<feature type="signal peptide" evidence="2">
    <location>
        <begin position="1"/>
        <end position="24"/>
    </location>
</feature>
<dbReference type="GO" id="GO:0036503">
    <property type="term" value="P:ERAD pathway"/>
    <property type="evidence" value="ECO:0000318"/>
    <property type="project" value="GO_Central"/>
</dbReference>
<evidence type="ECO:0000256" key="1">
    <source>
        <dbReference type="ARBA" id="ARBA00023002"/>
    </source>
</evidence>
<dbReference type="OrthoDB" id="66881at2759"/>
<dbReference type="KEGG" id="tad:TRIADDRAFT_64282"/>